<accession>A0ABP5H9V3</accession>
<dbReference type="SUPFAM" id="SSF46955">
    <property type="entry name" value="Putative DNA-binding domain"/>
    <property type="match status" value="1"/>
</dbReference>
<dbReference type="InterPro" id="IPR047057">
    <property type="entry name" value="MerR_fam"/>
</dbReference>
<reference evidence="5" key="1">
    <citation type="journal article" date="2019" name="Int. J. Syst. Evol. Microbiol.">
        <title>The Global Catalogue of Microorganisms (GCM) 10K type strain sequencing project: providing services to taxonomists for standard genome sequencing and annotation.</title>
        <authorList>
            <consortium name="The Broad Institute Genomics Platform"/>
            <consortium name="The Broad Institute Genome Sequencing Center for Infectious Disease"/>
            <person name="Wu L."/>
            <person name="Ma J."/>
        </authorList>
    </citation>
    <scope>NUCLEOTIDE SEQUENCE [LARGE SCALE GENOMIC DNA]</scope>
    <source>
        <strain evidence="5">JCM 15749</strain>
    </source>
</reference>
<sequence length="122" mass="13310">MVDSRGGNERGVSAIDADNGHDTSIAVPIDDAARIVGVATSSLRTWDRRFTLGPSAFTEAGYRRFTCADLDRVELMRRFLSEGLLPATAARRAVEHPADDLHAEARRTSKRERLRSGGQGLS</sequence>
<proteinExistence type="predicted"/>
<evidence type="ECO:0000256" key="1">
    <source>
        <dbReference type="ARBA" id="ARBA00023125"/>
    </source>
</evidence>
<feature type="region of interest" description="Disordered" evidence="2">
    <location>
        <begin position="93"/>
        <end position="122"/>
    </location>
</feature>
<dbReference type="InterPro" id="IPR000551">
    <property type="entry name" value="MerR-type_HTH_dom"/>
</dbReference>
<feature type="compositionally biased region" description="Basic and acidic residues" evidence="2">
    <location>
        <begin position="93"/>
        <end position="107"/>
    </location>
</feature>
<feature type="domain" description="HTH merR-type" evidence="3">
    <location>
        <begin position="32"/>
        <end position="96"/>
    </location>
</feature>
<dbReference type="SMART" id="SM00422">
    <property type="entry name" value="HTH_MERR"/>
    <property type="match status" value="1"/>
</dbReference>
<dbReference type="Proteomes" id="UP001501480">
    <property type="component" value="Unassembled WGS sequence"/>
</dbReference>
<dbReference type="Pfam" id="PF13411">
    <property type="entry name" value="MerR_1"/>
    <property type="match status" value="1"/>
</dbReference>
<dbReference type="EMBL" id="BAAAPY010000001">
    <property type="protein sequence ID" value="GAA2069013.1"/>
    <property type="molecule type" value="Genomic_DNA"/>
</dbReference>
<organism evidence="4 5">
    <name type="scientific">Aeromicrobium halocynthiae</name>
    <dbReference type="NCBI Taxonomy" id="560557"/>
    <lineage>
        <taxon>Bacteria</taxon>
        <taxon>Bacillati</taxon>
        <taxon>Actinomycetota</taxon>
        <taxon>Actinomycetes</taxon>
        <taxon>Propionibacteriales</taxon>
        <taxon>Nocardioidaceae</taxon>
        <taxon>Aeromicrobium</taxon>
    </lineage>
</organism>
<keyword evidence="5" id="KW-1185">Reference proteome</keyword>
<evidence type="ECO:0000313" key="4">
    <source>
        <dbReference type="EMBL" id="GAA2069013.1"/>
    </source>
</evidence>
<gene>
    <name evidence="4" type="ORF">GCM10009821_01400</name>
</gene>
<evidence type="ECO:0000313" key="5">
    <source>
        <dbReference type="Proteomes" id="UP001501480"/>
    </source>
</evidence>
<comment type="caution">
    <text evidence="4">The sequence shown here is derived from an EMBL/GenBank/DDBJ whole genome shotgun (WGS) entry which is preliminary data.</text>
</comment>
<dbReference type="Gene3D" id="1.10.1660.10">
    <property type="match status" value="1"/>
</dbReference>
<evidence type="ECO:0000256" key="2">
    <source>
        <dbReference type="SAM" id="MobiDB-lite"/>
    </source>
</evidence>
<dbReference type="RefSeq" id="WP_344323102.1">
    <property type="nucleotide sequence ID" value="NZ_BAAAPY010000001.1"/>
</dbReference>
<protein>
    <recommendedName>
        <fullName evidence="3">HTH merR-type domain-containing protein</fullName>
    </recommendedName>
</protein>
<keyword evidence="1" id="KW-0238">DNA-binding</keyword>
<dbReference type="PANTHER" id="PTHR30204:SF97">
    <property type="entry name" value="MERR FAMILY REGULATORY PROTEIN"/>
    <property type="match status" value="1"/>
</dbReference>
<evidence type="ECO:0000259" key="3">
    <source>
        <dbReference type="PROSITE" id="PS50937"/>
    </source>
</evidence>
<dbReference type="PANTHER" id="PTHR30204">
    <property type="entry name" value="REDOX-CYCLING DRUG-SENSING TRANSCRIPTIONAL ACTIVATOR SOXR"/>
    <property type="match status" value="1"/>
</dbReference>
<name>A0ABP5H9V3_9ACTN</name>
<dbReference type="PROSITE" id="PS50937">
    <property type="entry name" value="HTH_MERR_2"/>
    <property type="match status" value="1"/>
</dbReference>
<dbReference type="InterPro" id="IPR009061">
    <property type="entry name" value="DNA-bd_dom_put_sf"/>
</dbReference>